<keyword evidence="7" id="KW-0812">Transmembrane</keyword>
<keyword evidence="12" id="KW-1185">Reference proteome</keyword>
<evidence type="ECO:0000256" key="5">
    <source>
        <dbReference type="ARBA" id="ARBA00022679"/>
    </source>
</evidence>
<dbReference type="AlphaFoldDB" id="A0A6S6R8M8"/>
<dbReference type="Pfam" id="PF00358">
    <property type="entry name" value="PTS_EIIA_1"/>
    <property type="match status" value="1"/>
</dbReference>
<dbReference type="PROSITE" id="PS00371">
    <property type="entry name" value="PTS_EIIA_TYPE_1_HIS"/>
    <property type="match status" value="1"/>
</dbReference>
<proteinExistence type="predicted"/>
<dbReference type="EMBL" id="AP023367">
    <property type="protein sequence ID" value="BCJ95800.1"/>
    <property type="molecule type" value="Genomic_DNA"/>
</dbReference>
<evidence type="ECO:0000313" key="12">
    <source>
        <dbReference type="Proteomes" id="UP000515561"/>
    </source>
</evidence>
<keyword evidence="4" id="KW-0762">Sugar transport</keyword>
<comment type="subcellular location">
    <subcellularLocation>
        <location evidence="1">Cell membrane</location>
        <topology evidence="1">Multi-pass membrane protein</topology>
    </subcellularLocation>
</comment>
<keyword evidence="3" id="KW-1003">Cell membrane</keyword>
<keyword evidence="10" id="KW-0472">Membrane</keyword>
<gene>
    <name evidence="11" type="primary">bglC_2</name>
    <name evidence="11" type="ORF">acsn021_33690</name>
</gene>
<dbReference type="InterPro" id="IPR018113">
    <property type="entry name" value="PTrfase_EIIB_Cys"/>
</dbReference>
<dbReference type="GO" id="GO:0005886">
    <property type="term" value="C:plasma membrane"/>
    <property type="evidence" value="ECO:0007669"/>
    <property type="project" value="UniProtKB-SubCell"/>
</dbReference>
<dbReference type="InterPro" id="IPR013013">
    <property type="entry name" value="PTS_EIIC_1"/>
</dbReference>
<dbReference type="Pfam" id="PF00367">
    <property type="entry name" value="PTS_EIIB"/>
    <property type="match status" value="1"/>
</dbReference>
<sequence length="614" mass="65527">MKYESLIKEILSNIGGESNIESVTHCMTRLRFNLKDDKKANVDAVKRISGVVGCLNKGGQFQVVIGTHVSDVFEELIKTANIKVTANKGEEEKKSPINNFFDTIAGIFMPIVGALAGAGMVKAILALLVFFKVIDTTSQTYTILFMISDVVFYFLPFFLAYTAAKKFNCNPFLAIIFAGMLLHPTYVGFKTAGEAVTFLGLPVKLATYSSSVVPIILIVFFQSFVEKLANKISPKAIKVFFVPMLVIFITAPIGLIVLGPLGTILGGYLGQFFTFLDSKASWLVPTLVGGLSPLLVMTGMHYSLGAVQATQRAAMGYATILAPGMMSSNMSQAAATFAVSIRTKNKELKSLASSCAATALCGVTEPALYGVNMKLKRPLYATMIAGACAGLYAGVTGVKAWSAGTSNIFALPIYIGPDNSFLNICITVAIALILGFVISYIIYKEPEDFKDTGAIKDNGKTVNEKLEIKAPLQGTIVPLKDVNDDAFATGAMGKGIAIEPEKGEVVSPVNGTVSMLFETKHAIGLIAESGCEILIHIGIDTVKLNGKYFSTLVKTGDIVTVGMPLIKFDIEGIKSEGYDVITPVIVTNTAEYLGIVETTASKAKTGDIILTAVN</sequence>
<evidence type="ECO:0000256" key="7">
    <source>
        <dbReference type="ARBA" id="ARBA00022692"/>
    </source>
</evidence>
<evidence type="ECO:0000256" key="10">
    <source>
        <dbReference type="ARBA" id="ARBA00023136"/>
    </source>
</evidence>
<dbReference type="GO" id="GO:0009401">
    <property type="term" value="P:phosphoenolpyruvate-dependent sugar phosphotransferase system"/>
    <property type="evidence" value="ECO:0007669"/>
    <property type="project" value="UniProtKB-KW"/>
</dbReference>
<keyword evidence="9" id="KW-1133">Transmembrane helix</keyword>
<evidence type="ECO:0000256" key="4">
    <source>
        <dbReference type="ARBA" id="ARBA00022597"/>
    </source>
</evidence>
<accession>A0A6S6R8M8</accession>
<dbReference type="PANTHER" id="PTHR30175">
    <property type="entry name" value="PHOSPHOTRANSFERASE SYSTEM TRANSPORT PROTEIN"/>
    <property type="match status" value="1"/>
</dbReference>
<dbReference type="Proteomes" id="UP000515561">
    <property type="component" value="Chromosome"/>
</dbReference>
<dbReference type="GO" id="GO:0090589">
    <property type="term" value="F:protein-phosphocysteine-trehalose phosphotransferase system transporter activity"/>
    <property type="evidence" value="ECO:0007669"/>
    <property type="project" value="TreeGrafter"/>
</dbReference>
<dbReference type="InterPro" id="IPR011297">
    <property type="entry name" value="PTS_IIABC_b_glu"/>
</dbReference>
<dbReference type="PANTHER" id="PTHR30175:SF1">
    <property type="entry name" value="PTS SYSTEM ARBUTIN-, CELLOBIOSE-, AND SALICIN-SPECIFIC EIIBC COMPONENT-RELATED"/>
    <property type="match status" value="1"/>
</dbReference>
<dbReference type="Gene3D" id="3.30.1360.60">
    <property type="entry name" value="Glucose permease domain IIB"/>
    <property type="match status" value="1"/>
</dbReference>
<evidence type="ECO:0000256" key="2">
    <source>
        <dbReference type="ARBA" id="ARBA00022448"/>
    </source>
</evidence>
<dbReference type="InterPro" id="IPR050558">
    <property type="entry name" value="PTS_Sugar-Specific_Components"/>
</dbReference>
<dbReference type="FunFam" id="3.30.1360.60:FF:000001">
    <property type="entry name" value="PTS system glucose-specific IIBC component PtsG"/>
    <property type="match status" value="1"/>
</dbReference>
<evidence type="ECO:0000256" key="8">
    <source>
        <dbReference type="ARBA" id="ARBA00022777"/>
    </source>
</evidence>
<dbReference type="NCBIfam" id="TIGR00830">
    <property type="entry name" value="PTBA"/>
    <property type="match status" value="1"/>
</dbReference>
<keyword evidence="2" id="KW-0813">Transport</keyword>
<dbReference type="PROSITE" id="PS51098">
    <property type="entry name" value="PTS_EIIB_TYPE_1"/>
    <property type="match status" value="1"/>
</dbReference>
<organism evidence="11 12">
    <name type="scientific">Anaerocolumna cellulosilytica</name>
    <dbReference type="NCBI Taxonomy" id="433286"/>
    <lineage>
        <taxon>Bacteria</taxon>
        <taxon>Bacillati</taxon>
        <taxon>Bacillota</taxon>
        <taxon>Clostridia</taxon>
        <taxon>Lachnospirales</taxon>
        <taxon>Lachnospiraceae</taxon>
        <taxon>Anaerocolumna</taxon>
    </lineage>
</organism>
<evidence type="ECO:0000256" key="9">
    <source>
        <dbReference type="ARBA" id="ARBA00022989"/>
    </source>
</evidence>
<dbReference type="GO" id="GO:0015771">
    <property type="term" value="P:trehalose transport"/>
    <property type="evidence" value="ECO:0007669"/>
    <property type="project" value="TreeGrafter"/>
</dbReference>
<dbReference type="GO" id="GO:0008982">
    <property type="term" value="F:protein-N(PI)-phosphohistidine-sugar phosphotransferase activity"/>
    <property type="evidence" value="ECO:0007669"/>
    <property type="project" value="InterPro"/>
</dbReference>
<dbReference type="InterPro" id="IPR036878">
    <property type="entry name" value="Glu_permease_IIB"/>
</dbReference>
<dbReference type="InterPro" id="IPR001127">
    <property type="entry name" value="PTS_EIIA_1_perm"/>
</dbReference>
<dbReference type="Gene3D" id="2.70.70.10">
    <property type="entry name" value="Glucose Permease (Domain IIA)"/>
    <property type="match status" value="1"/>
</dbReference>
<dbReference type="InterPro" id="IPR003352">
    <property type="entry name" value="PTS_EIIC"/>
</dbReference>
<dbReference type="RefSeq" id="WP_184093683.1">
    <property type="nucleotide sequence ID" value="NZ_AP023367.1"/>
</dbReference>
<dbReference type="SUPFAM" id="SSF51261">
    <property type="entry name" value="Duplicated hybrid motif"/>
    <property type="match status" value="1"/>
</dbReference>
<dbReference type="GO" id="GO:0016301">
    <property type="term" value="F:kinase activity"/>
    <property type="evidence" value="ECO:0007669"/>
    <property type="project" value="UniProtKB-KW"/>
</dbReference>
<dbReference type="CDD" id="cd00212">
    <property type="entry name" value="PTS_IIB_glc"/>
    <property type="match status" value="1"/>
</dbReference>
<dbReference type="KEGG" id="acel:acsn021_33690"/>
<dbReference type="InterPro" id="IPR011055">
    <property type="entry name" value="Dup_hybrid_motif"/>
</dbReference>
<evidence type="ECO:0000256" key="6">
    <source>
        <dbReference type="ARBA" id="ARBA00022683"/>
    </source>
</evidence>
<keyword evidence="5" id="KW-0808">Transferase</keyword>
<dbReference type="PROSITE" id="PS51093">
    <property type="entry name" value="PTS_EIIA_TYPE_1"/>
    <property type="match status" value="1"/>
</dbReference>
<dbReference type="NCBIfam" id="TIGR01995">
    <property type="entry name" value="PTS-II-ABC-beta"/>
    <property type="match status" value="1"/>
</dbReference>
<evidence type="ECO:0000256" key="1">
    <source>
        <dbReference type="ARBA" id="ARBA00004651"/>
    </source>
</evidence>
<keyword evidence="8" id="KW-0418">Kinase</keyword>
<protein>
    <submittedName>
        <fullName evidence="11">PTS beta-glucoside transporter subunit EIIBCA</fullName>
    </submittedName>
</protein>
<dbReference type="SUPFAM" id="SSF55604">
    <property type="entry name" value="Glucose permease domain IIB"/>
    <property type="match status" value="1"/>
</dbReference>
<evidence type="ECO:0000256" key="3">
    <source>
        <dbReference type="ARBA" id="ARBA00022475"/>
    </source>
</evidence>
<dbReference type="InterPro" id="IPR001996">
    <property type="entry name" value="PTS_IIB_1"/>
</dbReference>
<evidence type="ECO:0000313" key="11">
    <source>
        <dbReference type="EMBL" id="BCJ95800.1"/>
    </source>
</evidence>
<keyword evidence="6" id="KW-0598">Phosphotransferase system</keyword>
<dbReference type="PROSITE" id="PS51103">
    <property type="entry name" value="PTS_EIIC_TYPE_1"/>
    <property type="match status" value="1"/>
</dbReference>
<dbReference type="PROSITE" id="PS01035">
    <property type="entry name" value="PTS_EIIB_TYPE_1_CYS"/>
    <property type="match status" value="1"/>
</dbReference>
<dbReference type="FunFam" id="2.70.70.10:FF:000001">
    <property type="entry name" value="PTS system glucose-specific IIA component"/>
    <property type="match status" value="1"/>
</dbReference>
<dbReference type="Pfam" id="PF02378">
    <property type="entry name" value="PTS_EIIC"/>
    <property type="match status" value="1"/>
</dbReference>
<name>A0A6S6R8M8_9FIRM</name>
<reference evidence="11 12" key="1">
    <citation type="journal article" date="2016" name="Int. J. Syst. Evol. Microbiol.">
        <title>Descriptions of Anaerotaenia torta gen. nov., sp. nov. and Anaerocolumna cellulosilytica gen. nov., sp. nov. isolated from a methanogenic reactor of cattle waste.</title>
        <authorList>
            <person name="Uek A."/>
            <person name="Ohtaki Y."/>
            <person name="Kaku N."/>
            <person name="Ueki K."/>
        </authorList>
    </citation>
    <scope>NUCLEOTIDE SEQUENCE [LARGE SCALE GENOMIC DNA]</scope>
    <source>
        <strain evidence="11 12">SN021</strain>
    </source>
</reference>